<evidence type="ECO:0000313" key="3">
    <source>
        <dbReference type="Proteomes" id="UP000462212"/>
    </source>
</evidence>
<keyword evidence="1" id="KW-0812">Transmembrane</keyword>
<evidence type="ECO:0000256" key="1">
    <source>
        <dbReference type="SAM" id="Phobius"/>
    </source>
</evidence>
<keyword evidence="1" id="KW-0472">Membrane</keyword>
<dbReference type="Pfam" id="PF12716">
    <property type="entry name" value="Apq12"/>
    <property type="match status" value="1"/>
</dbReference>
<protein>
    <submittedName>
        <fullName evidence="2">Uncharacterized protein</fullName>
    </submittedName>
</protein>
<gene>
    <name evidence="2" type="ORF">LSUB1_G007947</name>
</gene>
<feature type="transmembrane region" description="Helical" evidence="1">
    <location>
        <begin position="56"/>
        <end position="77"/>
    </location>
</feature>
<dbReference type="EMBL" id="QGMJ01000985">
    <property type="protein sequence ID" value="TVY32600.1"/>
    <property type="molecule type" value="Genomic_DNA"/>
</dbReference>
<sequence>MEVLQELALQTISLYHFLTPYLTPLTSTLTSAYTQIYPIALPYLNRLLILAHDSPALVSVALLLLFLLLAMRILGAVQRLVVWWFRLMVRTAFLWGRGGAGVCGLAAGAGEDGG</sequence>
<keyword evidence="1" id="KW-1133">Transmembrane helix</keyword>
<name>A0A8H8RCU1_9HELO</name>
<proteinExistence type="predicted"/>
<evidence type="ECO:0000313" key="2">
    <source>
        <dbReference type="EMBL" id="TVY32600.1"/>
    </source>
</evidence>
<dbReference type="AlphaFoldDB" id="A0A8H8RCU1"/>
<accession>A0A8H8RCU1</accession>
<reference evidence="2 3" key="1">
    <citation type="submission" date="2018-05" db="EMBL/GenBank/DDBJ databases">
        <title>Genome sequencing and assembly of the regulated plant pathogen Lachnellula willkommii and related sister species for the development of diagnostic species identification markers.</title>
        <authorList>
            <person name="Giroux E."/>
            <person name="Bilodeau G."/>
        </authorList>
    </citation>
    <scope>NUCLEOTIDE SEQUENCE [LARGE SCALE GENOMIC DNA]</scope>
    <source>
        <strain evidence="2 3">CBS 197.66</strain>
    </source>
</reference>
<dbReference type="Proteomes" id="UP000462212">
    <property type="component" value="Unassembled WGS sequence"/>
</dbReference>
<dbReference type="InterPro" id="IPR024316">
    <property type="entry name" value="APQ12"/>
</dbReference>
<keyword evidence="3" id="KW-1185">Reference proteome</keyword>
<comment type="caution">
    <text evidence="2">The sequence shown here is derived from an EMBL/GenBank/DDBJ whole genome shotgun (WGS) entry which is preliminary data.</text>
</comment>
<organism evidence="2 3">
    <name type="scientific">Lachnellula subtilissima</name>
    <dbReference type="NCBI Taxonomy" id="602034"/>
    <lineage>
        <taxon>Eukaryota</taxon>
        <taxon>Fungi</taxon>
        <taxon>Dikarya</taxon>
        <taxon>Ascomycota</taxon>
        <taxon>Pezizomycotina</taxon>
        <taxon>Leotiomycetes</taxon>
        <taxon>Helotiales</taxon>
        <taxon>Lachnaceae</taxon>
        <taxon>Lachnellula</taxon>
    </lineage>
</organism>